<evidence type="ECO:0008006" key="8">
    <source>
        <dbReference type="Google" id="ProtNLM"/>
    </source>
</evidence>
<evidence type="ECO:0000313" key="4">
    <source>
        <dbReference type="EMBL" id="CUN39873.1"/>
    </source>
</evidence>
<keyword evidence="1" id="KW-0812">Transmembrane</keyword>
<name>A0A0M6WYJ3_9FIRM</name>
<reference evidence="5" key="2">
    <citation type="submission" date="2015-05" db="EMBL/GenBank/DDBJ databases">
        <authorList>
            <consortium name="Pathogen Informatics"/>
        </authorList>
    </citation>
    <scope>NUCLEOTIDE SEQUENCE [LARGE SCALE GENOMIC DNA]</scope>
    <source>
        <strain evidence="4 6">2789STDY5608835</strain>
        <strain evidence="3 7">2789STDY5608887</strain>
        <strain evidence="5">L1-83</strain>
    </source>
</reference>
<dbReference type="EMBL" id="CYYR01000001">
    <property type="protein sequence ID" value="CUN39873.1"/>
    <property type="molecule type" value="Genomic_DNA"/>
</dbReference>
<dbReference type="Proteomes" id="UP000095395">
    <property type="component" value="Unassembled WGS sequence"/>
</dbReference>
<evidence type="ECO:0000313" key="7">
    <source>
        <dbReference type="Proteomes" id="UP000095453"/>
    </source>
</evidence>
<accession>A0A0M6WYJ3</accession>
<keyword evidence="1" id="KW-0472">Membrane</keyword>
<protein>
    <recommendedName>
        <fullName evidence="8">Cytochrome C biosynthesis protein</fullName>
    </recommendedName>
</protein>
<reference evidence="2" key="1">
    <citation type="submission" date="2015-05" db="EMBL/GenBank/DDBJ databases">
        <authorList>
            <person name="Wang D.B."/>
            <person name="Wang M."/>
        </authorList>
    </citation>
    <scope>NUCLEOTIDE SEQUENCE [LARGE SCALE GENOMIC DNA]</scope>
    <source>
        <strain evidence="2">L1-83</strain>
    </source>
</reference>
<feature type="transmembrane region" description="Helical" evidence="1">
    <location>
        <begin position="17"/>
        <end position="39"/>
    </location>
</feature>
<evidence type="ECO:0000313" key="2">
    <source>
        <dbReference type="EMBL" id="CRL42741.1"/>
    </source>
</evidence>
<evidence type="ECO:0000313" key="3">
    <source>
        <dbReference type="EMBL" id="CUN20797.1"/>
    </source>
</evidence>
<dbReference type="EMBL" id="CYXX01000020">
    <property type="protein sequence ID" value="CUN20797.1"/>
    <property type="molecule type" value="Genomic_DNA"/>
</dbReference>
<evidence type="ECO:0000313" key="6">
    <source>
        <dbReference type="Proteomes" id="UP000095395"/>
    </source>
</evidence>
<dbReference type="Proteomes" id="UP000049828">
    <property type="component" value="Unassembled WGS sequence"/>
</dbReference>
<keyword evidence="5" id="KW-1185">Reference proteome</keyword>
<organism evidence="2 5">
    <name type="scientific">Roseburia inulinivorans</name>
    <dbReference type="NCBI Taxonomy" id="360807"/>
    <lineage>
        <taxon>Bacteria</taxon>
        <taxon>Bacillati</taxon>
        <taxon>Bacillota</taxon>
        <taxon>Clostridia</taxon>
        <taxon>Lachnospirales</taxon>
        <taxon>Lachnospiraceae</taxon>
        <taxon>Roseburia</taxon>
    </lineage>
</organism>
<gene>
    <name evidence="4" type="ORF">ERS852392_00264</name>
    <name evidence="3" type="ORF">ERS852444_02423</name>
    <name evidence="2" type="ORF">RIL183_32291</name>
</gene>
<evidence type="ECO:0000313" key="5">
    <source>
        <dbReference type="Proteomes" id="UP000049828"/>
    </source>
</evidence>
<dbReference type="AlphaFoldDB" id="A0A0M6WYJ3"/>
<dbReference type="RefSeq" id="WP_007885871.1">
    <property type="nucleotide sequence ID" value="NZ_CABJFX010000006.1"/>
</dbReference>
<evidence type="ECO:0000256" key="1">
    <source>
        <dbReference type="SAM" id="Phobius"/>
    </source>
</evidence>
<sequence length="50" mass="5260">MEEKIYKTMSSTGAANLAIGICVLVGGIVSGILLIVNGARLLKHKGKIMF</sequence>
<keyword evidence="1" id="KW-1133">Transmembrane helix</keyword>
<dbReference type="EMBL" id="CVRS01000106">
    <property type="protein sequence ID" value="CRL42741.1"/>
    <property type="molecule type" value="Genomic_DNA"/>
</dbReference>
<dbReference type="STRING" id="360807.ERS852392_00264"/>
<proteinExistence type="predicted"/>
<dbReference type="GeneID" id="75162361"/>
<dbReference type="Proteomes" id="UP000095453">
    <property type="component" value="Unassembled WGS sequence"/>
</dbReference>